<dbReference type="AlphaFoldDB" id="A0A6A4JAT2"/>
<organism evidence="1 2">
    <name type="scientific">Apolygus lucorum</name>
    <name type="common">Small green plant bug</name>
    <name type="synonym">Lygocoris lucorum</name>
    <dbReference type="NCBI Taxonomy" id="248454"/>
    <lineage>
        <taxon>Eukaryota</taxon>
        <taxon>Metazoa</taxon>
        <taxon>Ecdysozoa</taxon>
        <taxon>Arthropoda</taxon>
        <taxon>Hexapoda</taxon>
        <taxon>Insecta</taxon>
        <taxon>Pterygota</taxon>
        <taxon>Neoptera</taxon>
        <taxon>Paraneoptera</taxon>
        <taxon>Hemiptera</taxon>
        <taxon>Heteroptera</taxon>
        <taxon>Panheteroptera</taxon>
        <taxon>Cimicomorpha</taxon>
        <taxon>Miridae</taxon>
        <taxon>Mirini</taxon>
        <taxon>Apolygus</taxon>
    </lineage>
</organism>
<proteinExistence type="predicted"/>
<name>A0A6A4JAT2_APOLU</name>
<protein>
    <submittedName>
        <fullName evidence="1">Uncharacterized protein</fullName>
    </submittedName>
</protein>
<dbReference type="Proteomes" id="UP000466442">
    <property type="component" value="Unassembled WGS sequence"/>
</dbReference>
<reference evidence="1" key="1">
    <citation type="journal article" date="2021" name="Mol. Ecol. Resour.">
        <title>Apolygus lucorum genome provides insights into omnivorousness and mesophyll feeding.</title>
        <authorList>
            <person name="Liu Y."/>
            <person name="Liu H."/>
            <person name="Wang H."/>
            <person name="Huang T."/>
            <person name="Liu B."/>
            <person name="Yang B."/>
            <person name="Yin L."/>
            <person name="Li B."/>
            <person name="Zhang Y."/>
            <person name="Zhang S."/>
            <person name="Jiang F."/>
            <person name="Zhang X."/>
            <person name="Ren Y."/>
            <person name="Wang B."/>
            <person name="Wang S."/>
            <person name="Lu Y."/>
            <person name="Wu K."/>
            <person name="Fan W."/>
            <person name="Wang G."/>
        </authorList>
    </citation>
    <scope>NUCLEOTIDE SEQUENCE</scope>
    <source>
        <strain evidence="1">12Hb</strain>
    </source>
</reference>
<dbReference type="EMBL" id="WIXP02000014">
    <property type="protein sequence ID" value="KAF6200362.1"/>
    <property type="molecule type" value="Genomic_DNA"/>
</dbReference>
<accession>A0A6A4JAT2</accession>
<evidence type="ECO:0000313" key="2">
    <source>
        <dbReference type="Proteomes" id="UP000466442"/>
    </source>
</evidence>
<comment type="caution">
    <text evidence="1">The sequence shown here is derived from an EMBL/GenBank/DDBJ whole genome shotgun (WGS) entry which is preliminary data.</text>
</comment>
<dbReference type="OrthoDB" id="6615271at2759"/>
<evidence type="ECO:0000313" key="1">
    <source>
        <dbReference type="EMBL" id="KAF6200362.1"/>
    </source>
</evidence>
<sequence>MGPLAVTFASLLVASAGASCPFPPREALSNSWVGLSVERRAKMSPVVFHGLAVETYPPISPDPPSQGFYYSAQFWLISVYKSARELAAFFGSGPPVNGVYDIRDR</sequence>
<keyword evidence="2" id="KW-1185">Reference proteome</keyword>
<gene>
    <name evidence="1" type="ORF">GE061_006665</name>
</gene>